<evidence type="ECO:0000313" key="3">
    <source>
        <dbReference type="Proteomes" id="UP000273143"/>
    </source>
</evidence>
<feature type="transmembrane region" description="Helical" evidence="1">
    <location>
        <begin position="26"/>
        <end position="46"/>
    </location>
</feature>
<name>A0A3Q9JMR9_9GAMM</name>
<dbReference type="Proteomes" id="UP000273143">
    <property type="component" value="Chromosome"/>
</dbReference>
<evidence type="ECO:0000313" key="2">
    <source>
        <dbReference type="EMBL" id="AZS51071.1"/>
    </source>
</evidence>
<evidence type="ECO:0000256" key="1">
    <source>
        <dbReference type="SAM" id="Phobius"/>
    </source>
</evidence>
<dbReference type="AlphaFoldDB" id="A0A3Q9JMR9"/>
<feature type="transmembrane region" description="Helical" evidence="1">
    <location>
        <begin position="52"/>
        <end position="70"/>
    </location>
</feature>
<keyword evidence="1" id="KW-1133">Transmembrane helix</keyword>
<feature type="transmembrane region" description="Helical" evidence="1">
    <location>
        <begin position="132"/>
        <end position="151"/>
    </location>
</feature>
<proteinExistence type="predicted"/>
<dbReference type="EMBL" id="CP029822">
    <property type="protein sequence ID" value="AZS51071.1"/>
    <property type="molecule type" value="Genomic_DNA"/>
</dbReference>
<protein>
    <submittedName>
        <fullName evidence="2">Uncharacterized protein</fullName>
    </submittedName>
</protein>
<dbReference type="RefSeq" id="WP_127163860.1">
    <property type="nucleotide sequence ID" value="NZ_CP029822.1"/>
</dbReference>
<organism evidence="2 3">
    <name type="scientific">Entomomonas moraniae</name>
    <dbReference type="NCBI Taxonomy" id="2213226"/>
    <lineage>
        <taxon>Bacteria</taxon>
        <taxon>Pseudomonadati</taxon>
        <taxon>Pseudomonadota</taxon>
        <taxon>Gammaproteobacteria</taxon>
        <taxon>Pseudomonadales</taxon>
        <taxon>Pseudomonadaceae</taxon>
        <taxon>Entomomonas</taxon>
    </lineage>
</organism>
<keyword evidence="1" id="KW-0472">Membrane</keyword>
<reference evidence="3" key="1">
    <citation type="submission" date="2018-06" db="EMBL/GenBank/DDBJ databases">
        <title>Complete genome of Pseudomonas insecticola strain QZS01.</title>
        <authorList>
            <person name="Wang J."/>
            <person name="Su Q."/>
        </authorList>
    </citation>
    <scope>NUCLEOTIDE SEQUENCE [LARGE SCALE GENOMIC DNA]</scope>
    <source>
        <strain evidence="3">QZS01</strain>
    </source>
</reference>
<dbReference type="KEGG" id="emo:DM558_09925"/>
<keyword evidence="1" id="KW-0812">Transmembrane</keyword>
<sequence length="152" mass="16885">MSNQSKQVDLAVLVGLLKQSTMIGRFSSNITVISLLLLTIVMFLFADSLIMVGLSIAIFLLGIVEKYFAVRVDFDRSLFKSLQAYSNSELMSALKSMDHSLCQFGLIKKGYDPERSLESRMKGAIGLFKKQLFCCVIQSILLVISVIVMISC</sequence>
<keyword evidence="3" id="KW-1185">Reference proteome</keyword>
<gene>
    <name evidence="2" type="ORF">DM558_09925</name>
</gene>
<accession>A0A3Q9JMR9</accession>